<dbReference type="PANTHER" id="PTHR33618">
    <property type="entry name" value="39S RIBOSOMAL PROTEIN L53, MITOCHONDRIAL"/>
    <property type="match status" value="1"/>
</dbReference>
<keyword evidence="3" id="KW-0809">Transit peptide</keyword>
<organism evidence="9 10">
    <name type="scientific">Pelobates cultripes</name>
    <name type="common">Western spadefoot toad</name>
    <dbReference type="NCBI Taxonomy" id="61616"/>
    <lineage>
        <taxon>Eukaryota</taxon>
        <taxon>Metazoa</taxon>
        <taxon>Chordata</taxon>
        <taxon>Craniata</taxon>
        <taxon>Vertebrata</taxon>
        <taxon>Euteleostomi</taxon>
        <taxon>Amphibia</taxon>
        <taxon>Batrachia</taxon>
        <taxon>Anura</taxon>
        <taxon>Pelobatoidea</taxon>
        <taxon>Pelobatidae</taxon>
        <taxon>Pelobates</taxon>
    </lineage>
</organism>
<dbReference type="InterPro" id="IPR019716">
    <property type="entry name" value="Ribosomal_mL53"/>
</dbReference>
<keyword evidence="4" id="KW-0689">Ribosomal protein</keyword>
<dbReference type="Gene3D" id="3.40.30.10">
    <property type="entry name" value="Glutaredoxin"/>
    <property type="match status" value="1"/>
</dbReference>
<evidence type="ECO:0000256" key="6">
    <source>
        <dbReference type="ARBA" id="ARBA00023274"/>
    </source>
</evidence>
<evidence type="ECO:0000256" key="5">
    <source>
        <dbReference type="ARBA" id="ARBA00023128"/>
    </source>
</evidence>
<keyword evidence="6" id="KW-0687">Ribonucleoprotein</keyword>
<dbReference type="Pfam" id="PF10780">
    <property type="entry name" value="MRP_L53"/>
    <property type="match status" value="1"/>
</dbReference>
<evidence type="ECO:0000256" key="3">
    <source>
        <dbReference type="ARBA" id="ARBA00022946"/>
    </source>
</evidence>
<name>A0AAD1S3I7_PELCU</name>
<dbReference type="GO" id="GO:0005762">
    <property type="term" value="C:mitochondrial large ribosomal subunit"/>
    <property type="evidence" value="ECO:0007669"/>
    <property type="project" value="TreeGrafter"/>
</dbReference>
<dbReference type="AlphaFoldDB" id="A0AAD1S3I7"/>
<comment type="similarity">
    <text evidence="2">Belongs to the mitochondrion-specific ribosomal protein mL53 family.</text>
</comment>
<reference evidence="9" key="1">
    <citation type="submission" date="2022-03" db="EMBL/GenBank/DDBJ databases">
        <authorList>
            <person name="Alioto T."/>
            <person name="Alioto T."/>
            <person name="Gomez Garrido J."/>
        </authorList>
    </citation>
    <scope>NUCLEOTIDE SEQUENCE</scope>
</reference>
<dbReference type="InterPro" id="IPR052473">
    <property type="entry name" value="mtLSU_mL53"/>
</dbReference>
<evidence type="ECO:0000256" key="1">
    <source>
        <dbReference type="ARBA" id="ARBA00004173"/>
    </source>
</evidence>
<keyword evidence="10" id="KW-1185">Reference proteome</keyword>
<evidence type="ECO:0000313" key="10">
    <source>
        <dbReference type="Proteomes" id="UP001295444"/>
    </source>
</evidence>
<evidence type="ECO:0000256" key="2">
    <source>
        <dbReference type="ARBA" id="ARBA00005557"/>
    </source>
</evidence>
<sequence>MAASGKSTLVLKSVKSIAIRFCPFESNVRSAREFLEAINFKKVRTTNLKCQVTVDARHDKSEPQVDILFDDGERLLIKSANVTSKEMLSALNAKCVSKDSQAKETGRK</sequence>
<proteinExistence type="inferred from homology"/>
<keyword evidence="5" id="KW-0496">Mitochondrion</keyword>
<evidence type="ECO:0000256" key="4">
    <source>
        <dbReference type="ARBA" id="ARBA00022980"/>
    </source>
</evidence>
<dbReference type="Proteomes" id="UP001295444">
    <property type="component" value="Chromosome 04"/>
</dbReference>
<evidence type="ECO:0000256" key="8">
    <source>
        <dbReference type="ARBA" id="ARBA00042721"/>
    </source>
</evidence>
<evidence type="ECO:0000313" key="9">
    <source>
        <dbReference type="EMBL" id="CAH2285481.1"/>
    </source>
</evidence>
<gene>
    <name evidence="9" type="ORF">PECUL_23A017115</name>
</gene>
<comment type="subcellular location">
    <subcellularLocation>
        <location evidence="1">Mitochondrion</location>
    </subcellularLocation>
</comment>
<evidence type="ECO:0000256" key="7">
    <source>
        <dbReference type="ARBA" id="ARBA00035180"/>
    </source>
</evidence>
<dbReference type="EMBL" id="OW240915">
    <property type="protein sequence ID" value="CAH2285481.1"/>
    <property type="molecule type" value="Genomic_DNA"/>
</dbReference>
<accession>A0AAD1S3I7</accession>
<protein>
    <recommendedName>
        <fullName evidence="7">Large ribosomal subunit protein mL53</fullName>
    </recommendedName>
    <alternativeName>
        <fullName evidence="8">39S ribosomal protein L53, mitochondrial</fullName>
    </alternativeName>
</protein>
<dbReference type="PANTHER" id="PTHR33618:SF1">
    <property type="entry name" value="LARGE RIBOSOMAL SUBUNIT PROTEIN ML53"/>
    <property type="match status" value="1"/>
</dbReference>